<dbReference type="GO" id="GO:0003700">
    <property type="term" value="F:DNA-binding transcription factor activity"/>
    <property type="evidence" value="ECO:0007669"/>
    <property type="project" value="TreeGrafter"/>
</dbReference>
<comment type="caution">
    <text evidence="2">The sequence shown here is derived from an EMBL/GenBank/DDBJ whole genome shotgun (WGS) entry which is preliminary data.</text>
</comment>
<dbReference type="GO" id="GO:0080142">
    <property type="term" value="P:regulation of salicylic acid biosynthetic process"/>
    <property type="evidence" value="ECO:0007669"/>
    <property type="project" value="TreeGrafter"/>
</dbReference>
<dbReference type="AlphaFoldDB" id="A0AAD8I1J0"/>
<dbReference type="GO" id="GO:0005634">
    <property type="term" value="C:nucleus"/>
    <property type="evidence" value="ECO:0007669"/>
    <property type="project" value="TreeGrafter"/>
</dbReference>
<evidence type="ECO:0000259" key="1">
    <source>
        <dbReference type="Pfam" id="PF07887"/>
    </source>
</evidence>
<dbReference type="PANTHER" id="PTHR31713:SF43">
    <property type="entry name" value="CALMODULIN-BINDING PROTEIN 60 G"/>
    <property type="match status" value="1"/>
</dbReference>
<proteinExistence type="predicted"/>
<evidence type="ECO:0000313" key="3">
    <source>
        <dbReference type="Proteomes" id="UP001237642"/>
    </source>
</evidence>
<gene>
    <name evidence="2" type="ORF">POM88_032947</name>
</gene>
<dbReference type="GO" id="GO:0043565">
    <property type="term" value="F:sequence-specific DNA binding"/>
    <property type="evidence" value="ECO:0007669"/>
    <property type="project" value="TreeGrafter"/>
</dbReference>
<protein>
    <recommendedName>
        <fullName evidence="1">Calmodulin binding protein-like N-terminal domain-containing protein</fullName>
    </recommendedName>
</protein>
<sequence length="108" mass="12410">MGNNYFTDNSSWIRSRKFRLGARMQGMPDVRVKEAKSEPFVVKDHRGDCQLRMLPGFDYRTSLYRAFAFELDSSSPPDISLAHDCHSMQAISPTTMDNTVTKDYYSDT</sequence>
<dbReference type="InterPro" id="IPR012416">
    <property type="entry name" value="CBP60"/>
</dbReference>
<dbReference type="Pfam" id="PF07887">
    <property type="entry name" value="Calmodulin_bind"/>
    <property type="match status" value="1"/>
</dbReference>
<dbReference type="Proteomes" id="UP001237642">
    <property type="component" value="Unassembled WGS sequence"/>
</dbReference>
<dbReference type="EMBL" id="JAUIZM010000007">
    <property type="protein sequence ID" value="KAK1376754.1"/>
    <property type="molecule type" value="Genomic_DNA"/>
</dbReference>
<reference evidence="2" key="1">
    <citation type="submission" date="2023-02" db="EMBL/GenBank/DDBJ databases">
        <title>Genome of toxic invasive species Heracleum sosnowskyi carries increased number of genes despite the absence of recent whole-genome duplications.</title>
        <authorList>
            <person name="Schelkunov M."/>
            <person name="Shtratnikova V."/>
            <person name="Makarenko M."/>
            <person name="Klepikova A."/>
            <person name="Omelchenko D."/>
            <person name="Novikova G."/>
            <person name="Obukhova E."/>
            <person name="Bogdanov V."/>
            <person name="Penin A."/>
            <person name="Logacheva M."/>
        </authorList>
    </citation>
    <scope>NUCLEOTIDE SEQUENCE</scope>
    <source>
        <strain evidence="2">Hsosn_3</strain>
        <tissue evidence="2">Leaf</tissue>
    </source>
</reference>
<reference evidence="2" key="2">
    <citation type="submission" date="2023-05" db="EMBL/GenBank/DDBJ databases">
        <authorList>
            <person name="Schelkunov M.I."/>
        </authorList>
    </citation>
    <scope>NUCLEOTIDE SEQUENCE</scope>
    <source>
        <strain evidence="2">Hsosn_3</strain>
        <tissue evidence="2">Leaf</tissue>
    </source>
</reference>
<feature type="domain" description="Calmodulin binding protein-like N-terminal" evidence="1">
    <location>
        <begin position="5"/>
        <end position="45"/>
    </location>
</feature>
<accession>A0AAD8I1J0</accession>
<keyword evidence="3" id="KW-1185">Reference proteome</keyword>
<organism evidence="2 3">
    <name type="scientific">Heracleum sosnowskyi</name>
    <dbReference type="NCBI Taxonomy" id="360622"/>
    <lineage>
        <taxon>Eukaryota</taxon>
        <taxon>Viridiplantae</taxon>
        <taxon>Streptophyta</taxon>
        <taxon>Embryophyta</taxon>
        <taxon>Tracheophyta</taxon>
        <taxon>Spermatophyta</taxon>
        <taxon>Magnoliopsida</taxon>
        <taxon>eudicotyledons</taxon>
        <taxon>Gunneridae</taxon>
        <taxon>Pentapetalae</taxon>
        <taxon>asterids</taxon>
        <taxon>campanulids</taxon>
        <taxon>Apiales</taxon>
        <taxon>Apiaceae</taxon>
        <taxon>Apioideae</taxon>
        <taxon>apioid superclade</taxon>
        <taxon>Tordylieae</taxon>
        <taxon>Tordyliinae</taxon>
        <taxon>Heracleum</taxon>
    </lineage>
</organism>
<dbReference type="GO" id="GO:0005516">
    <property type="term" value="F:calmodulin binding"/>
    <property type="evidence" value="ECO:0007669"/>
    <property type="project" value="InterPro"/>
</dbReference>
<dbReference type="InterPro" id="IPR046831">
    <property type="entry name" value="Calmodulin_bind_N"/>
</dbReference>
<dbReference type="PANTHER" id="PTHR31713">
    <property type="entry name" value="OS02G0177800 PROTEIN"/>
    <property type="match status" value="1"/>
</dbReference>
<name>A0AAD8I1J0_9APIA</name>
<evidence type="ECO:0000313" key="2">
    <source>
        <dbReference type="EMBL" id="KAK1376754.1"/>
    </source>
</evidence>